<keyword evidence="2" id="KW-1185">Reference proteome</keyword>
<organism evidence="1 2">
    <name type="scientific">Bacillus kandeliae</name>
    <dbReference type="NCBI Taxonomy" id="3129297"/>
    <lineage>
        <taxon>Bacteria</taxon>
        <taxon>Bacillati</taxon>
        <taxon>Bacillota</taxon>
        <taxon>Bacilli</taxon>
        <taxon>Bacillales</taxon>
        <taxon>Bacillaceae</taxon>
        <taxon>Bacillus</taxon>
    </lineage>
</organism>
<protein>
    <submittedName>
        <fullName evidence="1">Uncharacterized protein</fullName>
    </submittedName>
</protein>
<accession>A0ABZ2N223</accession>
<sequence>MNYSELLQYQGYIYLNSIFESEDNTLIVDIDRCKNNRIVIDEKTEEGTFSSYASIDVDDTLPTIRLKFDWYIAYSVRNESFTVMDEHEVYKGTAFSLYSKSRYLDFIEVGTIADDIYPGPFKHYGINALNHIIDVVSTEPPSISIIQRNVKQE</sequence>
<name>A0ABZ2N223_9BACI</name>
<gene>
    <name evidence="1" type="ORF">WDJ61_10030</name>
</gene>
<evidence type="ECO:0000313" key="1">
    <source>
        <dbReference type="EMBL" id="WXB91615.1"/>
    </source>
</evidence>
<dbReference type="Proteomes" id="UP001387364">
    <property type="component" value="Chromosome"/>
</dbReference>
<dbReference type="RefSeq" id="WP_338749278.1">
    <property type="nucleotide sequence ID" value="NZ_CP147404.1"/>
</dbReference>
<evidence type="ECO:0000313" key="2">
    <source>
        <dbReference type="Proteomes" id="UP001387364"/>
    </source>
</evidence>
<dbReference type="EMBL" id="CP147404">
    <property type="protein sequence ID" value="WXB91615.1"/>
    <property type="molecule type" value="Genomic_DNA"/>
</dbReference>
<reference evidence="1 2" key="1">
    <citation type="submission" date="2024-02" db="EMBL/GenBank/DDBJ databases">
        <title>Seven novel Bacillus-like species.</title>
        <authorList>
            <person name="Liu G."/>
        </authorList>
    </citation>
    <scope>NUCLEOTIDE SEQUENCE [LARGE SCALE GENOMIC DNA]</scope>
    <source>
        <strain evidence="1 2">FJAT-52991</strain>
    </source>
</reference>
<proteinExistence type="predicted"/>